<feature type="transmembrane region" description="Helical" evidence="1">
    <location>
        <begin position="326"/>
        <end position="347"/>
    </location>
</feature>
<keyword evidence="1" id="KW-1133">Transmembrane helix</keyword>
<evidence type="ECO:0000259" key="2">
    <source>
        <dbReference type="Pfam" id="PF26616"/>
    </source>
</evidence>
<evidence type="ECO:0000256" key="1">
    <source>
        <dbReference type="SAM" id="Phobius"/>
    </source>
</evidence>
<dbReference type="AlphaFoldDB" id="A0A3E2GZP1"/>
<proteinExistence type="predicted"/>
<accession>A0A3E2GZP1</accession>
<name>A0A3E2GZP1_SCYLI</name>
<feature type="non-terminal residue" evidence="3">
    <location>
        <position position="1"/>
    </location>
</feature>
<sequence length="375" mass="43670">MQISKAAMKLLLSKQKIFPQFVNILCAFKLQTKEVFGGAAVYNKAYFTNEKDNLGNLEFETAYTLKHIENNGRQHLPWSIRQMGVYQKYNTSIKSSDCLLIQTSTRVKLRITESRKDGSIKNLSSHWTHLHELHLKTLSYNWDSYFSYVNDRLSDINEEYLFSKVEAREKQVSFTSLQALDTLRTQLGIMCYALELNLGVLNQLSQEVERRKELEGYKSAERYEQFQTNLRTCNMEQTSLRQQATHIMQEADRLLAHLRDTIALQDSNAMMALTHKTIQEAQSMRTITVIALVYLPASFTASLMSMGYIHVDSLSGIMKLGAMPEMWVYLAITLPLMVFTFLIWGIWEWWSRKRVRGLTWREQRGLRDEKKDIES</sequence>
<feature type="domain" description="CorA-like transporter" evidence="2">
    <location>
        <begin position="1"/>
        <end position="156"/>
    </location>
</feature>
<feature type="transmembrane region" description="Helical" evidence="1">
    <location>
        <begin position="286"/>
        <end position="306"/>
    </location>
</feature>
<dbReference type="OMA" id="CISEEHF"/>
<dbReference type="EMBL" id="NCSJ02000251">
    <property type="protein sequence ID" value="RFU26624.1"/>
    <property type="molecule type" value="Genomic_DNA"/>
</dbReference>
<keyword evidence="4" id="KW-1185">Reference proteome</keyword>
<feature type="non-terminal residue" evidence="3">
    <location>
        <position position="375"/>
    </location>
</feature>
<organism evidence="3 4">
    <name type="scientific">Scytalidium lignicola</name>
    <name type="common">Hyphomycete</name>
    <dbReference type="NCBI Taxonomy" id="5539"/>
    <lineage>
        <taxon>Eukaryota</taxon>
        <taxon>Fungi</taxon>
        <taxon>Dikarya</taxon>
        <taxon>Ascomycota</taxon>
        <taxon>Pezizomycotina</taxon>
        <taxon>Leotiomycetes</taxon>
        <taxon>Leotiomycetes incertae sedis</taxon>
        <taxon>Scytalidium</taxon>
    </lineage>
</organism>
<dbReference type="Proteomes" id="UP000258309">
    <property type="component" value="Unassembled WGS sequence"/>
</dbReference>
<reference evidence="3 4" key="1">
    <citation type="submission" date="2018-05" db="EMBL/GenBank/DDBJ databases">
        <title>Draft genome sequence of Scytalidium lignicola DSM 105466, a ubiquitous saprotrophic fungus.</title>
        <authorList>
            <person name="Buettner E."/>
            <person name="Gebauer A.M."/>
            <person name="Hofrichter M."/>
            <person name="Liers C."/>
            <person name="Kellner H."/>
        </authorList>
    </citation>
    <scope>NUCLEOTIDE SEQUENCE [LARGE SCALE GENOMIC DNA]</scope>
    <source>
        <strain evidence="3 4">DSM 105466</strain>
    </source>
</reference>
<dbReference type="InterPro" id="IPR058257">
    <property type="entry name" value="CorA-like_dom"/>
</dbReference>
<dbReference type="Gene3D" id="1.20.58.340">
    <property type="entry name" value="Magnesium transport protein CorA, transmembrane region"/>
    <property type="match status" value="1"/>
</dbReference>
<dbReference type="OrthoDB" id="5396681at2759"/>
<comment type="caution">
    <text evidence="3">The sequence shown here is derived from an EMBL/GenBank/DDBJ whole genome shotgun (WGS) entry which is preliminary data.</text>
</comment>
<dbReference type="Pfam" id="PF26616">
    <property type="entry name" value="CorA-like"/>
    <property type="match status" value="1"/>
</dbReference>
<gene>
    <name evidence="3" type="ORF">B7463_g9721</name>
</gene>
<protein>
    <recommendedName>
        <fullName evidence="2">CorA-like transporter domain-containing protein</fullName>
    </recommendedName>
</protein>
<evidence type="ECO:0000313" key="4">
    <source>
        <dbReference type="Proteomes" id="UP000258309"/>
    </source>
</evidence>
<keyword evidence="1" id="KW-0472">Membrane</keyword>
<evidence type="ECO:0000313" key="3">
    <source>
        <dbReference type="EMBL" id="RFU26624.1"/>
    </source>
</evidence>
<keyword evidence="1" id="KW-0812">Transmembrane</keyword>